<proteinExistence type="predicted"/>
<dbReference type="EMBL" id="CP136921">
    <property type="protein sequence ID" value="WOO32367.1"/>
    <property type="molecule type" value="Genomic_DNA"/>
</dbReference>
<protein>
    <submittedName>
        <fullName evidence="1">AlpA family phage regulatory protein</fullName>
    </submittedName>
</protein>
<dbReference type="InterPro" id="IPR052931">
    <property type="entry name" value="Prophage_regulatory_activator"/>
</dbReference>
<dbReference type="PANTHER" id="PTHR36154:SF1">
    <property type="entry name" value="DNA-BINDING TRANSCRIPTIONAL ACTIVATOR ALPA"/>
    <property type="match status" value="1"/>
</dbReference>
<dbReference type="Proteomes" id="UP001303211">
    <property type="component" value="Chromosome"/>
</dbReference>
<organism evidence="1 2">
    <name type="scientific">Diaphorobacter limosus</name>
    <dbReference type="NCBI Taxonomy" id="3036128"/>
    <lineage>
        <taxon>Bacteria</taxon>
        <taxon>Pseudomonadati</taxon>
        <taxon>Pseudomonadota</taxon>
        <taxon>Betaproteobacteria</taxon>
        <taxon>Burkholderiales</taxon>
        <taxon>Comamonadaceae</taxon>
        <taxon>Diaphorobacter</taxon>
    </lineage>
</organism>
<dbReference type="PANTHER" id="PTHR36154">
    <property type="entry name" value="DNA-BINDING TRANSCRIPTIONAL ACTIVATOR ALPA"/>
    <property type="match status" value="1"/>
</dbReference>
<dbReference type="RefSeq" id="WP_317701828.1">
    <property type="nucleotide sequence ID" value="NZ_CP136921.1"/>
</dbReference>
<dbReference type="Pfam" id="PF05930">
    <property type="entry name" value="Phage_AlpA"/>
    <property type="match status" value="1"/>
</dbReference>
<gene>
    <name evidence="1" type="ORF">P4826_18615</name>
</gene>
<evidence type="ECO:0000313" key="2">
    <source>
        <dbReference type="Proteomes" id="UP001303211"/>
    </source>
</evidence>
<keyword evidence="2" id="KW-1185">Reference proteome</keyword>
<dbReference type="Gene3D" id="1.10.238.160">
    <property type="match status" value="1"/>
</dbReference>
<name>A0ABZ0J2A3_9BURK</name>
<reference evidence="1 2" key="1">
    <citation type="submission" date="2023-03" db="EMBL/GenBank/DDBJ databases">
        <title>Diaphorobacter basophil sp. nov., isolated from a sewage-treatment plant.</title>
        <authorList>
            <person name="Yang K."/>
        </authorList>
    </citation>
    <scope>NUCLEOTIDE SEQUENCE [LARGE SCALE GENOMIC DNA]</scope>
    <source>
        <strain evidence="1 2">Y-1</strain>
    </source>
</reference>
<evidence type="ECO:0000313" key="1">
    <source>
        <dbReference type="EMBL" id="WOO32367.1"/>
    </source>
</evidence>
<dbReference type="InterPro" id="IPR010260">
    <property type="entry name" value="AlpA"/>
</dbReference>
<accession>A0ABZ0J2A3</accession>
<sequence>MTQLVNQLKAAQAVTTERRLLRLQAVREATGLGRSSLYSLMKRGEFPSPIKLTERTVAWDSAAVAAWIHERVHAAV</sequence>